<organism evidence="5 6">
    <name type="scientific">Selenomonas sputigena</name>
    <dbReference type="NCBI Taxonomy" id="69823"/>
    <lineage>
        <taxon>Bacteria</taxon>
        <taxon>Bacillati</taxon>
        <taxon>Bacillota</taxon>
        <taxon>Negativicutes</taxon>
        <taxon>Selenomonadales</taxon>
        <taxon>Selenomonadaceae</taxon>
        <taxon>Selenomonas</taxon>
    </lineage>
</organism>
<dbReference type="InterPro" id="IPR003439">
    <property type="entry name" value="ABC_transporter-like_ATP-bd"/>
</dbReference>
<dbReference type="InterPro" id="IPR051782">
    <property type="entry name" value="ABC_Transporter_VariousFunc"/>
</dbReference>
<gene>
    <name evidence="5" type="ORF">QCO44_04485</name>
</gene>
<proteinExistence type="predicted"/>
<sequence length="219" mass="23233">MRLGHDVSISFAAAGICFADHPVLHDLSFTLRPGSIVAVRGANGSGKSTLLRLAAGLLRPTEGRVTACGAEAELERGDWQASIACLTPELSFYPLLTAEENLVFFLGLRGISLTREEKRQLFRRVGLPGAEDWRKASASFSTGMGQRLKLAVLLASDAPVWLLDEPGANLDDAGRGLVASLAQEAAGEGRLVLWATNDAGEEAAADATIHLERGEARLS</sequence>
<dbReference type="Gene3D" id="3.40.50.300">
    <property type="entry name" value="P-loop containing nucleotide triphosphate hydrolases"/>
    <property type="match status" value="1"/>
</dbReference>
<protein>
    <submittedName>
        <fullName evidence="5">ATP-binding cassette domain-containing protein</fullName>
    </submittedName>
</protein>
<keyword evidence="2" id="KW-0547">Nucleotide-binding</keyword>
<name>A0ABV3X476_9FIRM</name>
<dbReference type="EMBL" id="JARVLH010000002">
    <property type="protein sequence ID" value="MEX5284903.1"/>
    <property type="molecule type" value="Genomic_DNA"/>
</dbReference>
<evidence type="ECO:0000256" key="3">
    <source>
        <dbReference type="ARBA" id="ARBA00022840"/>
    </source>
</evidence>
<keyword evidence="6" id="KW-1185">Reference proteome</keyword>
<dbReference type="GO" id="GO:0005524">
    <property type="term" value="F:ATP binding"/>
    <property type="evidence" value="ECO:0007669"/>
    <property type="project" value="UniProtKB-KW"/>
</dbReference>
<evidence type="ECO:0000259" key="4">
    <source>
        <dbReference type="PROSITE" id="PS50893"/>
    </source>
</evidence>
<evidence type="ECO:0000256" key="1">
    <source>
        <dbReference type="ARBA" id="ARBA00022448"/>
    </source>
</evidence>
<dbReference type="PROSITE" id="PS50893">
    <property type="entry name" value="ABC_TRANSPORTER_2"/>
    <property type="match status" value="1"/>
</dbReference>
<dbReference type="Proteomes" id="UP001559623">
    <property type="component" value="Unassembled WGS sequence"/>
</dbReference>
<evidence type="ECO:0000313" key="6">
    <source>
        <dbReference type="Proteomes" id="UP001559623"/>
    </source>
</evidence>
<dbReference type="PANTHER" id="PTHR42939:SF1">
    <property type="entry name" value="ABC TRANSPORTER ATP-BINDING PROTEIN ALBC-RELATED"/>
    <property type="match status" value="1"/>
</dbReference>
<keyword evidence="1" id="KW-0813">Transport</keyword>
<accession>A0ABV3X476</accession>
<dbReference type="RefSeq" id="WP_368846712.1">
    <property type="nucleotide sequence ID" value="NZ_CP194411.1"/>
</dbReference>
<reference evidence="5 6" key="1">
    <citation type="submission" date="2023-04" db="EMBL/GenBank/DDBJ databases">
        <title>Genome Sequence of Selenomonas sputigena ATCC 33150.</title>
        <authorList>
            <person name="Miller D.P."/>
            <person name="Anvari S."/>
            <person name="Polson S.W."/>
            <person name="Macdonald M."/>
            <person name="Mcdowell J.V."/>
        </authorList>
    </citation>
    <scope>NUCLEOTIDE SEQUENCE [LARGE SCALE GENOMIC DNA]</scope>
    <source>
        <strain evidence="5 6">ATCC 33150</strain>
    </source>
</reference>
<dbReference type="InterPro" id="IPR027417">
    <property type="entry name" value="P-loop_NTPase"/>
</dbReference>
<evidence type="ECO:0000313" key="5">
    <source>
        <dbReference type="EMBL" id="MEX5284903.1"/>
    </source>
</evidence>
<dbReference type="PANTHER" id="PTHR42939">
    <property type="entry name" value="ABC TRANSPORTER ATP-BINDING PROTEIN ALBC-RELATED"/>
    <property type="match status" value="1"/>
</dbReference>
<dbReference type="InterPro" id="IPR003593">
    <property type="entry name" value="AAA+_ATPase"/>
</dbReference>
<keyword evidence="3 5" id="KW-0067">ATP-binding</keyword>
<feature type="domain" description="ABC transporter" evidence="4">
    <location>
        <begin position="4"/>
        <end position="218"/>
    </location>
</feature>
<dbReference type="SUPFAM" id="SSF52540">
    <property type="entry name" value="P-loop containing nucleoside triphosphate hydrolases"/>
    <property type="match status" value="1"/>
</dbReference>
<dbReference type="SMART" id="SM00382">
    <property type="entry name" value="AAA"/>
    <property type="match status" value="1"/>
</dbReference>
<comment type="caution">
    <text evidence="5">The sequence shown here is derived from an EMBL/GenBank/DDBJ whole genome shotgun (WGS) entry which is preliminary data.</text>
</comment>
<evidence type="ECO:0000256" key="2">
    <source>
        <dbReference type="ARBA" id="ARBA00022741"/>
    </source>
</evidence>
<dbReference type="Pfam" id="PF00005">
    <property type="entry name" value="ABC_tran"/>
    <property type="match status" value="1"/>
</dbReference>